<evidence type="ECO:0000313" key="3">
    <source>
        <dbReference type="Proteomes" id="UP001139000"/>
    </source>
</evidence>
<dbReference type="Proteomes" id="UP001139000">
    <property type="component" value="Unassembled WGS sequence"/>
</dbReference>
<protein>
    <submittedName>
        <fullName evidence="2">Uncharacterized protein</fullName>
    </submittedName>
</protein>
<keyword evidence="1" id="KW-0812">Transmembrane</keyword>
<sequence length="105" mass="12031">MTAESEHTPPDLNQENTVKIYSKRAIWGFSVFFAPVFGGFLLRQNLMNSNRNKEANLMLLISIVFTVFTGLIVDSIFFVLKLDISFLNQDVHLPHMLLNDKRLGM</sequence>
<accession>A0A9X1PND9</accession>
<gene>
    <name evidence="2" type="ORF">LXM26_16920</name>
</gene>
<dbReference type="RefSeq" id="WP_234656214.1">
    <property type="nucleotide sequence ID" value="NZ_CP094997.1"/>
</dbReference>
<keyword evidence="1" id="KW-1133">Transmembrane helix</keyword>
<dbReference type="EMBL" id="JAJTTC010000004">
    <property type="protein sequence ID" value="MCF0063194.1"/>
    <property type="molecule type" value="Genomic_DNA"/>
</dbReference>
<organism evidence="2 3">
    <name type="scientific">Dyadobacter chenwenxiniae</name>
    <dbReference type="NCBI Taxonomy" id="2906456"/>
    <lineage>
        <taxon>Bacteria</taxon>
        <taxon>Pseudomonadati</taxon>
        <taxon>Bacteroidota</taxon>
        <taxon>Cytophagia</taxon>
        <taxon>Cytophagales</taxon>
        <taxon>Spirosomataceae</taxon>
        <taxon>Dyadobacter</taxon>
    </lineage>
</organism>
<proteinExistence type="predicted"/>
<feature type="transmembrane region" description="Helical" evidence="1">
    <location>
        <begin position="55"/>
        <end position="80"/>
    </location>
</feature>
<evidence type="ECO:0000256" key="1">
    <source>
        <dbReference type="SAM" id="Phobius"/>
    </source>
</evidence>
<evidence type="ECO:0000313" key="2">
    <source>
        <dbReference type="EMBL" id="MCF0063194.1"/>
    </source>
</evidence>
<keyword evidence="3" id="KW-1185">Reference proteome</keyword>
<name>A0A9X1PND9_9BACT</name>
<comment type="caution">
    <text evidence="2">The sequence shown here is derived from an EMBL/GenBank/DDBJ whole genome shotgun (WGS) entry which is preliminary data.</text>
</comment>
<reference evidence="2" key="1">
    <citation type="submission" date="2021-12" db="EMBL/GenBank/DDBJ databases">
        <title>Novel species in genus Dyadobacter.</title>
        <authorList>
            <person name="Ma C."/>
        </authorList>
    </citation>
    <scope>NUCLEOTIDE SEQUENCE</scope>
    <source>
        <strain evidence="2">LJ419</strain>
    </source>
</reference>
<feature type="transmembrane region" description="Helical" evidence="1">
    <location>
        <begin position="25"/>
        <end position="43"/>
    </location>
</feature>
<dbReference type="AlphaFoldDB" id="A0A9X1PND9"/>
<keyword evidence="1" id="KW-0472">Membrane</keyword>